<dbReference type="RefSeq" id="WP_349245098.1">
    <property type="nucleotide sequence ID" value="NZ_JASCXX010000012.1"/>
</dbReference>
<organism evidence="1 2">
    <name type="scientific">Anaerobaca lacustris</name>
    <dbReference type="NCBI Taxonomy" id="3044600"/>
    <lineage>
        <taxon>Bacteria</taxon>
        <taxon>Pseudomonadati</taxon>
        <taxon>Planctomycetota</taxon>
        <taxon>Phycisphaerae</taxon>
        <taxon>Sedimentisphaerales</taxon>
        <taxon>Anaerobacaceae</taxon>
        <taxon>Anaerobaca</taxon>
    </lineage>
</organism>
<dbReference type="PANTHER" id="PTHR36932">
    <property type="entry name" value="CAPSULAR POLYSACCHARIDE BIOSYNTHESIS PROTEIN"/>
    <property type="match status" value="1"/>
</dbReference>
<dbReference type="AlphaFoldDB" id="A0AAW6TYK6"/>
<dbReference type="EMBL" id="JASCXX010000012">
    <property type="protein sequence ID" value="MDI6449690.1"/>
    <property type="molecule type" value="Genomic_DNA"/>
</dbReference>
<dbReference type="SUPFAM" id="SSF56801">
    <property type="entry name" value="Acetyl-CoA synthetase-like"/>
    <property type="match status" value="1"/>
</dbReference>
<comment type="caution">
    <text evidence="1">The sequence shown here is derived from an EMBL/GenBank/DDBJ whole genome shotgun (WGS) entry which is preliminary data.</text>
</comment>
<proteinExistence type="predicted"/>
<gene>
    <name evidence="1" type="ORF">QJ522_11595</name>
</gene>
<evidence type="ECO:0008006" key="3">
    <source>
        <dbReference type="Google" id="ProtNLM"/>
    </source>
</evidence>
<dbReference type="InterPro" id="IPR042099">
    <property type="entry name" value="ANL_N_sf"/>
</dbReference>
<reference evidence="1" key="1">
    <citation type="submission" date="2023-05" db="EMBL/GenBank/DDBJ databases">
        <title>Anaerotaeda fermentans gen. nov., sp. nov., a novel anaerobic planctomycete of the new family within the order Sedimentisphaerales isolated from Taman Peninsula, Russia.</title>
        <authorList>
            <person name="Khomyakova M.A."/>
            <person name="Merkel A.Y."/>
            <person name="Slobodkin A.I."/>
        </authorList>
    </citation>
    <scope>NUCLEOTIDE SEQUENCE</scope>
    <source>
        <strain evidence="1">M17dextr</strain>
    </source>
</reference>
<sequence>MRMIDLKATLKGAKTWLIKRRMGAFRRLYREITQTQWYSKEQLEAFQLARLQRLVRHVWETVPYYRRLMEERGIRPDDIRQLDDIQRFPIMSKEDLKTAGNDIVSTRYRGALLNTAHTGGTTGLPLPVRRDIWSIAREHAFVRRQFDWADLKTSDRCAYLEGRTVASPGQRPTSLHYYDAVMRELTLSTFHLTPEVVPHYADLLQTHKIRALIAYPSAAFVLAKGCLERGIRVGLHRVLTTSETLDEVKRKTIAEAFECPVFDFYGSAERVCYIHMCERGSYHVIPEYGITELIPAASPNEDCCQVVATGFWNLAMPLIRYNLRDLVKVSQRTCRCGRVFPVVDKIMGRDGNVIVTPSGLQLGASAIECILARILYAMYDMPVVAGRVVQDASDALTLEYVPDAEFTEEHAGRLARVMAEQTPPGMHAELRAKKELDRTVRGKFVSFVMANHH</sequence>
<dbReference type="InterPro" id="IPR053158">
    <property type="entry name" value="CapK_Type1_Caps_Biosynth"/>
</dbReference>
<dbReference type="Proteomes" id="UP001431776">
    <property type="component" value="Unassembled WGS sequence"/>
</dbReference>
<protein>
    <recommendedName>
        <fullName evidence="3">Phenylacetate--CoA ligase family protein</fullName>
    </recommendedName>
</protein>
<dbReference type="Gene3D" id="3.40.50.12780">
    <property type="entry name" value="N-terminal domain of ligase-like"/>
    <property type="match status" value="1"/>
</dbReference>
<keyword evidence="2" id="KW-1185">Reference proteome</keyword>
<name>A0AAW6TYK6_9BACT</name>
<evidence type="ECO:0000313" key="2">
    <source>
        <dbReference type="Proteomes" id="UP001431776"/>
    </source>
</evidence>
<dbReference type="PANTHER" id="PTHR36932:SF1">
    <property type="entry name" value="CAPSULAR POLYSACCHARIDE BIOSYNTHESIS PROTEIN"/>
    <property type="match status" value="1"/>
</dbReference>
<evidence type="ECO:0000313" key="1">
    <source>
        <dbReference type="EMBL" id="MDI6449690.1"/>
    </source>
</evidence>
<accession>A0AAW6TYK6</accession>